<dbReference type="EMBL" id="AMRA01000013">
    <property type="protein sequence ID" value="EKF25495.1"/>
    <property type="molecule type" value="Genomic_DNA"/>
</dbReference>
<feature type="compositionally biased region" description="Basic and acidic residues" evidence="1">
    <location>
        <begin position="58"/>
        <end position="69"/>
    </location>
</feature>
<dbReference type="eggNOG" id="COG0262">
    <property type="taxonomic scope" value="Bacteria"/>
</dbReference>
<dbReference type="PATRIC" id="fig|1122247.3.peg.434"/>
<dbReference type="AlphaFoldDB" id="K5BCU7"/>
<evidence type="ECO:0000313" key="2">
    <source>
        <dbReference type="EMBL" id="EKF25495.1"/>
    </source>
</evidence>
<dbReference type="Proteomes" id="UP000006265">
    <property type="component" value="Unassembled WGS sequence"/>
</dbReference>
<evidence type="ECO:0000313" key="3">
    <source>
        <dbReference type="Proteomes" id="UP000006265"/>
    </source>
</evidence>
<comment type="caution">
    <text evidence="2">The sequence shown here is derived from an EMBL/GenBank/DDBJ whole genome shotgun (WGS) entry which is preliminary data.</text>
</comment>
<protein>
    <submittedName>
        <fullName evidence="2">Putative bifunctional deaminase-reductase domain protein</fullName>
    </submittedName>
</protein>
<sequence>MGQLLRVRKFTVSRDGFGAGEGQSLERPFGHPDPGDDVRLGRGDGELPNRTEPGGPRGLDDYFTRDFTRDFAPASAPRSWGRNKFGPQRGPRQDDEWIGWWGGEPPFHTPAFVPTHHPRPRSRCRTPPLTSSAVSRPGAQPEQRGGAPPVLALSTEFVHSAAPQRSYDATDM</sequence>
<reference evidence="2 3" key="1">
    <citation type="journal article" date="2012" name="J. Bacteriol.">
        <title>Genome sequence of Mycobacterium hassiacum DSM 44199, a rare source of heat-stable mycobacterial proteins.</title>
        <authorList>
            <person name="Tiago I."/>
            <person name="Maranha A."/>
            <person name="Mendes V."/>
            <person name="Alarico S."/>
            <person name="Moynihan P.J."/>
            <person name="Clarke A.J."/>
            <person name="Macedo-Ribeiro S."/>
            <person name="Pereira P.J."/>
            <person name="Empadinhas N."/>
        </authorList>
    </citation>
    <scope>NUCLEOTIDE SEQUENCE [LARGE SCALE GENOMIC DNA]</scope>
    <source>
        <strain evidence="3">DSM 44199 / CIP 105218 / JCM 12690 / 3849</strain>
    </source>
</reference>
<evidence type="ECO:0000256" key="1">
    <source>
        <dbReference type="SAM" id="MobiDB-lite"/>
    </source>
</evidence>
<name>K5BCU7_MYCHD</name>
<feature type="region of interest" description="Disordered" evidence="1">
    <location>
        <begin position="12"/>
        <end position="151"/>
    </location>
</feature>
<accession>K5BCU7</accession>
<organism evidence="2 3">
    <name type="scientific">Mycolicibacterium hassiacum (strain DSM 44199 / CIP 105218 / JCM 12690 / 3849)</name>
    <name type="common">Mycobacterium hassiacum</name>
    <dbReference type="NCBI Taxonomy" id="1122247"/>
    <lineage>
        <taxon>Bacteria</taxon>
        <taxon>Bacillati</taxon>
        <taxon>Actinomycetota</taxon>
        <taxon>Actinomycetes</taxon>
        <taxon>Mycobacteriales</taxon>
        <taxon>Mycobacteriaceae</taxon>
        <taxon>Mycolicibacterium</taxon>
    </lineage>
</organism>
<feature type="compositionally biased region" description="Basic and acidic residues" evidence="1">
    <location>
        <begin position="28"/>
        <end position="49"/>
    </location>
</feature>
<keyword evidence="3" id="KW-1185">Reference proteome</keyword>
<proteinExistence type="predicted"/>
<gene>
    <name evidence="2" type="ORF">C731_0454</name>
</gene>